<protein>
    <submittedName>
        <fullName evidence="3">Uncharacterized protein</fullName>
    </submittedName>
</protein>
<keyword evidence="4" id="KW-1185">Reference proteome</keyword>
<organism evidence="3 4">
    <name type="scientific">Cronartium quercuum f. sp. fusiforme G11</name>
    <dbReference type="NCBI Taxonomy" id="708437"/>
    <lineage>
        <taxon>Eukaryota</taxon>
        <taxon>Fungi</taxon>
        <taxon>Dikarya</taxon>
        <taxon>Basidiomycota</taxon>
        <taxon>Pucciniomycotina</taxon>
        <taxon>Pucciniomycetes</taxon>
        <taxon>Pucciniales</taxon>
        <taxon>Coleosporiaceae</taxon>
        <taxon>Cronartium</taxon>
    </lineage>
</organism>
<gene>
    <name evidence="3" type="ORF">CROQUDRAFT_102234</name>
</gene>
<feature type="chain" id="PRO_5040438424" evidence="2">
    <location>
        <begin position="20"/>
        <end position="239"/>
    </location>
</feature>
<feature type="compositionally biased region" description="Low complexity" evidence="1">
    <location>
        <begin position="32"/>
        <end position="67"/>
    </location>
</feature>
<dbReference type="AlphaFoldDB" id="A0A9P6N4W5"/>
<keyword evidence="2" id="KW-0732">Signal</keyword>
<sequence length="239" mass="24365">MRISVACLLAAIAATAVHAIDSTPPAPLSVNSTTDASSTTPAAAPAPLSSSSDNSTATSAVAATDSTMNGTAGPMATGAKGTMTPGANGVGTSAVGAGAVPQAYAPLLTQAQQITALINSPNANVQTVAAAMQPFFTQLVTITSQFGPTCNFCANGVNIAQYQVIVSQLTQYIATWLSVIATRWSTTFVNVAPWFTGIGVPLTNFFNFFGSAGITITPFIGTFSQTWFTSLGINDFGFF</sequence>
<feature type="region of interest" description="Disordered" evidence="1">
    <location>
        <begin position="23"/>
        <end position="80"/>
    </location>
</feature>
<evidence type="ECO:0000313" key="4">
    <source>
        <dbReference type="Proteomes" id="UP000886653"/>
    </source>
</evidence>
<dbReference type="Proteomes" id="UP000886653">
    <property type="component" value="Unassembled WGS sequence"/>
</dbReference>
<feature type="signal peptide" evidence="2">
    <location>
        <begin position="1"/>
        <end position="19"/>
    </location>
</feature>
<dbReference type="EMBL" id="MU167846">
    <property type="protein sequence ID" value="KAG0139079.1"/>
    <property type="molecule type" value="Genomic_DNA"/>
</dbReference>
<evidence type="ECO:0000313" key="3">
    <source>
        <dbReference type="EMBL" id="KAG0139079.1"/>
    </source>
</evidence>
<evidence type="ECO:0000256" key="1">
    <source>
        <dbReference type="SAM" id="MobiDB-lite"/>
    </source>
</evidence>
<accession>A0A9P6N4W5</accession>
<evidence type="ECO:0000256" key="2">
    <source>
        <dbReference type="SAM" id="SignalP"/>
    </source>
</evidence>
<comment type="caution">
    <text evidence="3">The sequence shown here is derived from an EMBL/GenBank/DDBJ whole genome shotgun (WGS) entry which is preliminary data.</text>
</comment>
<proteinExistence type="predicted"/>
<reference evidence="3" key="1">
    <citation type="submission" date="2013-11" db="EMBL/GenBank/DDBJ databases">
        <title>Genome sequence of the fusiform rust pathogen reveals effectors for host alternation and coevolution with pine.</title>
        <authorList>
            <consortium name="DOE Joint Genome Institute"/>
            <person name="Smith K."/>
            <person name="Pendleton A."/>
            <person name="Kubisiak T."/>
            <person name="Anderson C."/>
            <person name="Salamov A."/>
            <person name="Aerts A."/>
            <person name="Riley R."/>
            <person name="Clum A."/>
            <person name="Lindquist E."/>
            <person name="Ence D."/>
            <person name="Campbell M."/>
            <person name="Kronenberg Z."/>
            <person name="Feau N."/>
            <person name="Dhillon B."/>
            <person name="Hamelin R."/>
            <person name="Burleigh J."/>
            <person name="Smith J."/>
            <person name="Yandell M."/>
            <person name="Nelson C."/>
            <person name="Grigoriev I."/>
            <person name="Davis J."/>
        </authorList>
    </citation>
    <scope>NUCLEOTIDE SEQUENCE</scope>
    <source>
        <strain evidence="3">G11</strain>
    </source>
</reference>
<name>A0A9P6N4W5_9BASI</name>